<protein>
    <submittedName>
        <fullName evidence="1">Aldo/keto reductase</fullName>
    </submittedName>
</protein>
<accession>A0ACB9Z1B8</accession>
<comment type="caution">
    <text evidence="1">The sequence shown here is derived from an EMBL/GenBank/DDBJ whole genome shotgun (WGS) entry which is preliminary data.</text>
</comment>
<gene>
    <name evidence="1" type="ORF">F4820DRAFT_420435</name>
</gene>
<evidence type="ECO:0000313" key="1">
    <source>
        <dbReference type="EMBL" id="KAI4865433.1"/>
    </source>
</evidence>
<sequence length="324" mass="35734">MAPKILVGTGTWGHNYGIDQVRDQIAQLDKLDCRQIDSGALYPFTNPGVAETFIGEIGHEGILVDTKAMWFDGGNNTLTVEAVRKSIAESLVRLKTEKVNIFYAHGPDHVTPLKEQAAAFDAVYRDGKCAKLGICNFSPESFEEYLNICEEMGYAKPSFFQGQYNLLCRTYETTLFPFLRKHGISFVAYSPLAGGMLSGKVTLSNNNPDALRGTRFEVSKDNIMGMAGRHWYDKPVFHNAIRKMEALCKSHGFDMVDAGMRWVLNHSILDGEQGDCVIVGPRSQHQLDAYDAAIHGGPLPPALVEGLNDLWGDVADDAAPILVY</sequence>
<evidence type="ECO:0000313" key="2">
    <source>
        <dbReference type="Proteomes" id="UP001497700"/>
    </source>
</evidence>
<dbReference type="Proteomes" id="UP001497700">
    <property type="component" value="Unassembled WGS sequence"/>
</dbReference>
<reference evidence="1 2" key="1">
    <citation type="journal article" date="2022" name="New Phytol.">
        <title>Ecological generalism drives hyperdiversity of secondary metabolite gene clusters in xylarialean endophytes.</title>
        <authorList>
            <person name="Franco M.E.E."/>
            <person name="Wisecaver J.H."/>
            <person name="Arnold A.E."/>
            <person name="Ju Y.M."/>
            <person name="Slot J.C."/>
            <person name="Ahrendt S."/>
            <person name="Moore L.P."/>
            <person name="Eastman K.E."/>
            <person name="Scott K."/>
            <person name="Konkel Z."/>
            <person name="Mondo S.J."/>
            <person name="Kuo A."/>
            <person name="Hayes R.D."/>
            <person name="Haridas S."/>
            <person name="Andreopoulos B."/>
            <person name="Riley R."/>
            <person name="LaButti K."/>
            <person name="Pangilinan J."/>
            <person name="Lipzen A."/>
            <person name="Amirebrahimi M."/>
            <person name="Yan J."/>
            <person name="Adam C."/>
            <person name="Keymanesh K."/>
            <person name="Ng V."/>
            <person name="Louie K."/>
            <person name="Northen T."/>
            <person name="Drula E."/>
            <person name="Henrissat B."/>
            <person name="Hsieh H.M."/>
            <person name="Youens-Clark K."/>
            <person name="Lutzoni F."/>
            <person name="Miadlikowska J."/>
            <person name="Eastwood D.C."/>
            <person name="Hamelin R.C."/>
            <person name="Grigoriev I.V."/>
            <person name="U'Ren J.M."/>
        </authorList>
    </citation>
    <scope>NUCLEOTIDE SEQUENCE [LARGE SCALE GENOMIC DNA]</scope>
    <source>
        <strain evidence="1 2">CBS 119005</strain>
    </source>
</reference>
<keyword evidence="2" id="KW-1185">Reference proteome</keyword>
<proteinExistence type="predicted"/>
<organism evidence="1 2">
    <name type="scientific">Hypoxylon rubiginosum</name>
    <dbReference type="NCBI Taxonomy" id="110542"/>
    <lineage>
        <taxon>Eukaryota</taxon>
        <taxon>Fungi</taxon>
        <taxon>Dikarya</taxon>
        <taxon>Ascomycota</taxon>
        <taxon>Pezizomycotina</taxon>
        <taxon>Sordariomycetes</taxon>
        <taxon>Xylariomycetidae</taxon>
        <taxon>Xylariales</taxon>
        <taxon>Hypoxylaceae</taxon>
        <taxon>Hypoxylon</taxon>
    </lineage>
</organism>
<name>A0ACB9Z1B8_9PEZI</name>
<dbReference type="EMBL" id="MU393472">
    <property type="protein sequence ID" value="KAI4865433.1"/>
    <property type="molecule type" value="Genomic_DNA"/>
</dbReference>